<sequence>MHRPPLRGPAARRPVPSSPHSLAWDGKHVAFRPRAPAALYSPRLLCAVLSPTHSSRRPPLHPPTSMYPG</sequence>
<accession>A0A5B7JTB1</accession>
<evidence type="ECO:0000313" key="3">
    <source>
        <dbReference type="Proteomes" id="UP000324222"/>
    </source>
</evidence>
<gene>
    <name evidence="2" type="ORF">E2C01_091614</name>
</gene>
<reference evidence="2 3" key="1">
    <citation type="submission" date="2019-05" db="EMBL/GenBank/DDBJ databases">
        <title>Another draft genome of Portunus trituberculatus and its Hox gene families provides insights of decapod evolution.</title>
        <authorList>
            <person name="Jeong J.-H."/>
            <person name="Song I."/>
            <person name="Kim S."/>
            <person name="Choi T."/>
            <person name="Kim D."/>
            <person name="Ryu S."/>
            <person name="Kim W."/>
        </authorList>
    </citation>
    <scope>NUCLEOTIDE SEQUENCE [LARGE SCALE GENOMIC DNA]</scope>
    <source>
        <tissue evidence="2">Muscle</tissue>
    </source>
</reference>
<name>A0A5B7JTB1_PORTR</name>
<evidence type="ECO:0000256" key="1">
    <source>
        <dbReference type="SAM" id="MobiDB-lite"/>
    </source>
</evidence>
<dbReference type="AlphaFoldDB" id="A0A5B7JTB1"/>
<keyword evidence="3" id="KW-1185">Reference proteome</keyword>
<dbReference type="EMBL" id="VSRR010105681">
    <property type="protein sequence ID" value="MPC96357.1"/>
    <property type="molecule type" value="Genomic_DNA"/>
</dbReference>
<protein>
    <submittedName>
        <fullName evidence="2">Uncharacterized protein</fullName>
    </submittedName>
</protein>
<organism evidence="2 3">
    <name type="scientific">Portunus trituberculatus</name>
    <name type="common">Swimming crab</name>
    <name type="synonym">Neptunus trituberculatus</name>
    <dbReference type="NCBI Taxonomy" id="210409"/>
    <lineage>
        <taxon>Eukaryota</taxon>
        <taxon>Metazoa</taxon>
        <taxon>Ecdysozoa</taxon>
        <taxon>Arthropoda</taxon>
        <taxon>Crustacea</taxon>
        <taxon>Multicrustacea</taxon>
        <taxon>Malacostraca</taxon>
        <taxon>Eumalacostraca</taxon>
        <taxon>Eucarida</taxon>
        <taxon>Decapoda</taxon>
        <taxon>Pleocyemata</taxon>
        <taxon>Brachyura</taxon>
        <taxon>Eubrachyura</taxon>
        <taxon>Portunoidea</taxon>
        <taxon>Portunidae</taxon>
        <taxon>Portuninae</taxon>
        <taxon>Portunus</taxon>
    </lineage>
</organism>
<comment type="caution">
    <text evidence="2">The sequence shown here is derived from an EMBL/GenBank/DDBJ whole genome shotgun (WGS) entry which is preliminary data.</text>
</comment>
<dbReference type="Proteomes" id="UP000324222">
    <property type="component" value="Unassembled WGS sequence"/>
</dbReference>
<evidence type="ECO:0000313" key="2">
    <source>
        <dbReference type="EMBL" id="MPC96357.1"/>
    </source>
</evidence>
<feature type="region of interest" description="Disordered" evidence="1">
    <location>
        <begin position="1"/>
        <end position="23"/>
    </location>
</feature>
<proteinExistence type="predicted"/>